<organism evidence="3 4">
    <name type="scientific">Candidatus Uhrbacteria bacterium CG_4_9_14_3_um_filter_50_9</name>
    <dbReference type="NCBI Taxonomy" id="1975035"/>
    <lineage>
        <taxon>Bacteria</taxon>
        <taxon>Candidatus Uhriibacteriota</taxon>
    </lineage>
</organism>
<dbReference type="Pfam" id="PF18895">
    <property type="entry name" value="T4SS_pilin"/>
    <property type="match status" value="1"/>
</dbReference>
<dbReference type="AlphaFoldDB" id="A0A2M7XCS8"/>
<dbReference type="EMBL" id="PFWU01000028">
    <property type="protein sequence ID" value="PJA45622.1"/>
    <property type="molecule type" value="Genomic_DNA"/>
</dbReference>
<keyword evidence="2" id="KW-0732">Signal</keyword>
<evidence type="ECO:0000256" key="1">
    <source>
        <dbReference type="SAM" id="Phobius"/>
    </source>
</evidence>
<dbReference type="InterPro" id="IPR043993">
    <property type="entry name" value="T4SS_pilin"/>
</dbReference>
<keyword evidence="1" id="KW-0812">Transmembrane</keyword>
<feature type="transmembrane region" description="Helical" evidence="1">
    <location>
        <begin position="81"/>
        <end position="105"/>
    </location>
</feature>
<dbReference type="Proteomes" id="UP000229385">
    <property type="component" value="Unassembled WGS sequence"/>
</dbReference>
<comment type="caution">
    <text evidence="3">The sequence shown here is derived from an EMBL/GenBank/DDBJ whole genome shotgun (WGS) entry which is preliminary data.</text>
</comment>
<name>A0A2M7XCS8_9BACT</name>
<evidence type="ECO:0000313" key="3">
    <source>
        <dbReference type="EMBL" id="PJA45622.1"/>
    </source>
</evidence>
<gene>
    <name evidence="3" type="ORF">CO174_02130</name>
</gene>
<feature type="chain" id="PRO_5014727861" evidence="2">
    <location>
        <begin position="35"/>
        <end position="232"/>
    </location>
</feature>
<keyword evidence="1" id="KW-1133">Transmembrane helix</keyword>
<reference evidence="4" key="1">
    <citation type="submission" date="2017-09" db="EMBL/GenBank/DDBJ databases">
        <title>Depth-based differentiation of microbial function through sediment-hosted aquifers and enrichment of novel symbionts in the deep terrestrial subsurface.</title>
        <authorList>
            <person name="Probst A.J."/>
            <person name="Ladd B."/>
            <person name="Jarett J.K."/>
            <person name="Geller-Mcgrath D.E."/>
            <person name="Sieber C.M.K."/>
            <person name="Emerson J.B."/>
            <person name="Anantharaman K."/>
            <person name="Thomas B.C."/>
            <person name="Malmstrom R."/>
            <person name="Stieglmeier M."/>
            <person name="Klingl A."/>
            <person name="Woyke T."/>
            <person name="Ryan C.M."/>
            <person name="Banfield J.F."/>
        </authorList>
    </citation>
    <scope>NUCLEOTIDE SEQUENCE [LARGE SCALE GENOMIC DNA]</scope>
</reference>
<accession>A0A2M7XCS8</accession>
<feature type="signal peptide" evidence="2">
    <location>
        <begin position="1"/>
        <end position="34"/>
    </location>
</feature>
<evidence type="ECO:0000313" key="4">
    <source>
        <dbReference type="Proteomes" id="UP000229385"/>
    </source>
</evidence>
<keyword evidence="1" id="KW-0472">Membrane</keyword>
<proteinExistence type="predicted"/>
<feature type="transmembrane region" description="Helical" evidence="1">
    <location>
        <begin position="117"/>
        <end position="135"/>
    </location>
</feature>
<protein>
    <submittedName>
        <fullName evidence="3">Uncharacterized protein</fullName>
    </submittedName>
</protein>
<sequence length="232" mass="24370">MEDAYTQRIVRTLTSLLFVLMVAFAFAAPTPVSASDFCSGTSTCSIQEVGPFMQGISSVCGNNGDCTLGDILIVFTNVGNYIIGIIGAVVLLMYVVGGIYMLSSGGNSERVSKGKKYITVSTTGLLIVMFAYLGIQTLNNVIRGGSGALESYAICEPPDVSGVSPTKKQACGYNQQCSDEGVCMTICELNHIENTETWSCVDTSDGSVSGTYTGCVSNQCPGGDAIRCCKLN</sequence>
<evidence type="ECO:0000256" key="2">
    <source>
        <dbReference type="SAM" id="SignalP"/>
    </source>
</evidence>